<keyword evidence="10" id="KW-0812">Transmembrane</keyword>
<protein>
    <recommendedName>
        <fullName evidence="2">histidine kinase</fullName>
        <ecNumber evidence="2">2.7.13.3</ecNumber>
    </recommendedName>
</protein>
<evidence type="ECO:0000256" key="10">
    <source>
        <dbReference type="SAM" id="Phobius"/>
    </source>
</evidence>
<dbReference type="PANTHER" id="PTHR24421:SF10">
    <property type="entry name" value="NITRATE_NITRITE SENSOR PROTEIN NARQ"/>
    <property type="match status" value="1"/>
</dbReference>
<keyword evidence="7" id="KW-0067">ATP-binding</keyword>
<feature type="transmembrane region" description="Helical" evidence="10">
    <location>
        <begin position="136"/>
        <end position="155"/>
    </location>
</feature>
<dbReference type="EC" id="2.7.13.3" evidence="2"/>
<keyword evidence="3" id="KW-0597">Phosphoprotein</keyword>
<dbReference type="InterPro" id="IPR003594">
    <property type="entry name" value="HATPase_dom"/>
</dbReference>
<evidence type="ECO:0000256" key="5">
    <source>
        <dbReference type="ARBA" id="ARBA00022741"/>
    </source>
</evidence>
<name>A0ABW3YBQ8_9ACTN</name>
<keyword evidence="5" id="KW-0547">Nucleotide-binding</keyword>
<gene>
    <name evidence="14" type="ORF">ACFQ4H_10435</name>
</gene>
<evidence type="ECO:0000313" key="14">
    <source>
        <dbReference type="EMBL" id="MFD1321505.1"/>
    </source>
</evidence>
<dbReference type="GO" id="GO:0016301">
    <property type="term" value="F:kinase activity"/>
    <property type="evidence" value="ECO:0007669"/>
    <property type="project" value="UniProtKB-KW"/>
</dbReference>
<proteinExistence type="predicted"/>
<keyword evidence="10" id="KW-1133">Transmembrane helix</keyword>
<feature type="transmembrane region" description="Helical" evidence="10">
    <location>
        <begin position="40"/>
        <end position="57"/>
    </location>
</feature>
<feature type="compositionally biased region" description="Pro residues" evidence="9">
    <location>
        <begin position="255"/>
        <end position="266"/>
    </location>
</feature>
<dbReference type="InterPro" id="IPR011712">
    <property type="entry name" value="Sig_transdc_His_kin_sub3_dim/P"/>
</dbReference>
<evidence type="ECO:0000256" key="9">
    <source>
        <dbReference type="SAM" id="MobiDB-lite"/>
    </source>
</evidence>
<sequence>MSKGWVAPPRADIVMAFVAGVPLLASAAMIALLSVPGVRAAVLVGAGVAAHVALAWRRTVAGFLTMCAAFAVQVAVTGLFLLLPTVLVFPVAVYSCTAYARRYLPLAAGIAGAAVVAWRFATDASVAAAHLGPNPWLLLGLLLAIVVTAWSLGLYRRTQLAYIALLEAQGRDAAARATLAERARIAREMHDVVAHGLAVIVSQARGGQYALDRAADVLSTVERTGRQALTEMRGLIGVLRTDTSLSPDAARPVPGSEPDPQPPAPQPGLAELDTLVDRTRAAGLAVALARRGRPHPIGPGMELTVYRVAQEALTNTLKHAGPGTEAGVSLDWTADGLVVSVTDSGPARSAAPDPAGPERDHHRPGGNGLAGMRERLAAVGGSLTVGPGPAGGFTVTARLPYREDGQ</sequence>
<evidence type="ECO:0000256" key="8">
    <source>
        <dbReference type="ARBA" id="ARBA00023012"/>
    </source>
</evidence>
<dbReference type="EMBL" id="JBHTMP010000012">
    <property type="protein sequence ID" value="MFD1321505.1"/>
    <property type="molecule type" value="Genomic_DNA"/>
</dbReference>
<dbReference type="Pfam" id="PF02518">
    <property type="entry name" value="HATPase_c"/>
    <property type="match status" value="1"/>
</dbReference>
<feature type="transmembrane region" description="Helical" evidence="10">
    <location>
        <begin position="103"/>
        <end position="121"/>
    </location>
</feature>
<feature type="transmembrane region" description="Helical" evidence="10">
    <location>
        <begin position="63"/>
        <end position="91"/>
    </location>
</feature>
<evidence type="ECO:0000256" key="4">
    <source>
        <dbReference type="ARBA" id="ARBA00022679"/>
    </source>
</evidence>
<evidence type="ECO:0000256" key="6">
    <source>
        <dbReference type="ARBA" id="ARBA00022777"/>
    </source>
</evidence>
<keyword evidence="8" id="KW-0902">Two-component regulatory system</keyword>
<dbReference type="Gene3D" id="1.20.5.1930">
    <property type="match status" value="1"/>
</dbReference>
<keyword evidence="15" id="KW-1185">Reference proteome</keyword>
<feature type="region of interest" description="Disordered" evidence="9">
    <location>
        <begin position="342"/>
        <end position="406"/>
    </location>
</feature>
<dbReference type="RefSeq" id="WP_377569622.1">
    <property type="nucleotide sequence ID" value="NZ_JBHTMP010000012.1"/>
</dbReference>
<keyword evidence="4" id="KW-0808">Transferase</keyword>
<dbReference type="Pfam" id="PF23539">
    <property type="entry name" value="DUF7134"/>
    <property type="match status" value="1"/>
</dbReference>
<evidence type="ECO:0000259" key="11">
    <source>
        <dbReference type="Pfam" id="PF02518"/>
    </source>
</evidence>
<dbReference type="Gene3D" id="3.30.565.10">
    <property type="entry name" value="Histidine kinase-like ATPase, C-terminal domain"/>
    <property type="match status" value="1"/>
</dbReference>
<feature type="region of interest" description="Disordered" evidence="9">
    <location>
        <begin position="244"/>
        <end position="269"/>
    </location>
</feature>
<keyword evidence="6 14" id="KW-0418">Kinase</keyword>
<dbReference type="InterPro" id="IPR055558">
    <property type="entry name" value="DUF7134"/>
</dbReference>
<feature type="transmembrane region" description="Helical" evidence="10">
    <location>
        <begin position="13"/>
        <end position="33"/>
    </location>
</feature>
<dbReference type="PANTHER" id="PTHR24421">
    <property type="entry name" value="NITRATE/NITRITE SENSOR PROTEIN NARX-RELATED"/>
    <property type="match status" value="1"/>
</dbReference>
<dbReference type="CDD" id="cd16917">
    <property type="entry name" value="HATPase_UhpB-NarQ-NarX-like"/>
    <property type="match status" value="1"/>
</dbReference>
<organism evidence="14 15">
    <name type="scientific">Micromonospora sonneratiae</name>
    <dbReference type="NCBI Taxonomy" id="1184706"/>
    <lineage>
        <taxon>Bacteria</taxon>
        <taxon>Bacillati</taxon>
        <taxon>Actinomycetota</taxon>
        <taxon>Actinomycetes</taxon>
        <taxon>Micromonosporales</taxon>
        <taxon>Micromonosporaceae</taxon>
        <taxon>Micromonospora</taxon>
    </lineage>
</organism>
<evidence type="ECO:0000259" key="12">
    <source>
        <dbReference type="Pfam" id="PF07730"/>
    </source>
</evidence>
<evidence type="ECO:0000256" key="7">
    <source>
        <dbReference type="ARBA" id="ARBA00022840"/>
    </source>
</evidence>
<dbReference type="SUPFAM" id="SSF55874">
    <property type="entry name" value="ATPase domain of HSP90 chaperone/DNA topoisomerase II/histidine kinase"/>
    <property type="match status" value="1"/>
</dbReference>
<reference evidence="15" key="1">
    <citation type="journal article" date="2019" name="Int. J. Syst. Evol. Microbiol.">
        <title>The Global Catalogue of Microorganisms (GCM) 10K type strain sequencing project: providing services to taxonomists for standard genome sequencing and annotation.</title>
        <authorList>
            <consortium name="The Broad Institute Genomics Platform"/>
            <consortium name="The Broad Institute Genome Sequencing Center for Infectious Disease"/>
            <person name="Wu L."/>
            <person name="Ma J."/>
        </authorList>
    </citation>
    <scope>NUCLEOTIDE SEQUENCE [LARGE SCALE GENOMIC DNA]</scope>
    <source>
        <strain evidence="15">JCM 31037</strain>
    </source>
</reference>
<evidence type="ECO:0000259" key="13">
    <source>
        <dbReference type="Pfam" id="PF23539"/>
    </source>
</evidence>
<dbReference type="Pfam" id="PF07730">
    <property type="entry name" value="HisKA_3"/>
    <property type="match status" value="1"/>
</dbReference>
<keyword evidence="10" id="KW-0472">Membrane</keyword>
<dbReference type="InterPro" id="IPR036890">
    <property type="entry name" value="HATPase_C_sf"/>
</dbReference>
<dbReference type="Proteomes" id="UP001597260">
    <property type="component" value="Unassembled WGS sequence"/>
</dbReference>
<evidence type="ECO:0000256" key="1">
    <source>
        <dbReference type="ARBA" id="ARBA00000085"/>
    </source>
</evidence>
<evidence type="ECO:0000256" key="3">
    <source>
        <dbReference type="ARBA" id="ARBA00022553"/>
    </source>
</evidence>
<feature type="domain" description="DUF7134" evidence="13">
    <location>
        <begin position="16"/>
        <end position="159"/>
    </location>
</feature>
<dbReference type="InterPro" id="IPR050482">
    <property type="entry name" value="Sensor_HK_TwoCompSys"/>
</dbReference>
<evidence type="ECO:0000313" key="15">
    <source>
        <dbReference type="Proteomes" id="UP001597260"/>
    </source>
</evidence>
<evidence type="ECO:0000256" key="2">
    <source>
        <dbReference type="ARBA" id="ARBA00012438"/>
    </source>
</evidence>
<feature type="domain" description="Histidine kinase/HSP90-like ATPase" evidence="11">
    <location>
        <begin position="302"/>
        <end position="402"/>
    </location>
</feature>
<feature type="domain" description="Signal transduction histidine kinase subgroup 3 dimerisation and phosphoacceptor" evidence="12">
    <location>
        <begin position="181"/>
        <end position="242"/>
    </location>
</feature>
<accession>A0ABW3YBQ8</accession>
<comment type="caution">
    <text evidence="14">The sequence shown here is derived from an EMBL/GenBank/DDBJ whole genome shotgun (WGS) entry which is preliminary data.</text>
</comment>
<comment type="catalytic activity">
    <reaction evidence="1">
        <text>ATP + protein L-histidine = ADP + protein N-phospho-L-histidine.</text>
        <dbReference type="EC" id="2.7.13.3"/>
    </reaction>
</comment>